<proteinExistence type="predicted"/>
<keyword evidence="1" id="KW-0812">Transmembrane</keyword>
<comment type="caution">
    <text evidence="2">The sequence shown here is derived from an EMBL/GenBank/DDBJ whole genome shotgun (WGS) entry which is preliminary data.</text>
</comment>
<gene>
    <name evidence="2" type="ORF">ACFO3F_06980</name>
</gene>
<evidence type="ECO:0000313" key="3">
    <source>
        <dbReference type="Proteomes" id="UP001595955"/>
    </source>
</evidence>
<name>A0ABV9D8A1_9MICO</name>
<dbReference type="EMBL" id="JBHSGF010000004">
    <property type="protein sequence ID" value="MFC4554986.1"/>
    <property type="molecule type" value="Genomic_DNA"/>
</dbReference>
<sequence>MTENSGTLPVLRYGPPGPGWSPWAAVIPAVTLLGAVALGVVTHQPFTALLLLPWILLGFRYAFRPPGIELDDRALTVKKFRTVRIPYDQIERIEGDVVGNLPASSRLFIRRLNGRRVSVPAVSIPLVDVARLVTERMGGVARVG</sequence>
<evidence type="ECO:0008006" key="4">
    <source>
        <dbReference type="Google" id="ProtNLM"/>
    </source>
</evidence>
<evidence type="ECO:0000313" key="2">
    <source>
        <dbReference type="EMBL" id="MFC4554986.1"/>
    </source>
</evidence>
<dbReference type="RefSeq" id="WP_164471395.1">
    <property type="nucleotide sequence ID" value="NZ_CP033325.1"/>
</dbReference>
<protein>
    <recommendedName>
        <fullName evidence="4">PH domain-containing protein</fullName>
    </recommendedName>
</protein>
<reference evidence="3" key="1">
    <citation type="journal article" date="2019" name="Int. J. Syst. Evol. Microbiol.">
        <title>The Global Catalogue of Microorganisms (GCM) 10K type strain sequencing project: providing services to taxonomists for standard genome sequencing and annotation.</title>
        <authorList>
            <consortium name="The Broad Institute Genomics Platform"/>
            <consortium name="The Broad Institute Genome Sequencing Center for Infectious Disease"/>
            <person name="Wu L."/>
            <person name="Ma J."/>
        </authorList>
    </citation>
    <scope>NUCLEOTIDE SEQUENCE [LARGE SCALE GENOMIC DNA]</scope>
    <source>
        <strain evidence="3">JCM 3369</strain>
    </source>
</reference>
<dbReference type="Proteomes" id="UP001595955">
    <property type="component" value="Unassembled WGS sequence"/>
</dbReference>
<keyword evidence="1" id="KW-0472">Membrane</keyword>
<keyword evidence="1" id="KW-1133">Transmembrane helix</keyword>
<keyword evidence="3" id="KW-1185">Reference proteome</keyword>
<evidence type="ECO:0000256" key="1">
    <source>
        <dbReference type="SAM" id="Phobius"/>
    </source>
</evidence>
<organism evidence="2 3">
    <name type="scientific">Georgenia faecalis</name>
    <dbReference type="NCBI Taxonomy" id="2483799"/>
    <lineage>
        <taxon>Bacteria</taxon>
        <taxon>Bacillati</taxon>
        <taxon>Actinomycetota</taxon>
        <taxon>Actinomycetes</taxon>
        <taxon>Micrococcales</taxon>
        <taxon>Bogoriellaceae</taxon>
        <taxon>Georgenia</taxon>
    </lineage>
</organism>
<accession>A0ABV9D8A1</accession>
<feature type="transmembrane region" description="Helical" evidence="1">
    <location>
        <begin position="20"/>
        <end position="41"/>
    </location>
</feature>